<dbReference type="Pfam" id="PF02163">
    <property type="entry name" value="Peptidase_M50"/>
    <property type="match status" value="1"/>
</dbReference>
<accession>A0ABV5G5M0</accession>
<keyword evidence="8 12" id="KW-1133">Transmembrane helix</keyword>
<evidence type="ECO:0000256" key="3">
    <source>
        <dbReference type="ARBA" id="ARBA00007931"/>
    </source>
</evidence>
<dbReference type="EMBL" id="JBHMFI010000002">
    <property type="protein sequence ID" value="MFB9074251.1"/>
    <property type="molecule type" value="Genomic_DNA"/>
</dbReference>
<feature type="region of interest" description="Disordered" evidence="11">
    <location>
        <begin position="237"/>
        <end position="286"/>
    </location>
</feature>
<feature type="domain" description="PDZ" evidence="14">
    <location>
        <begin position="201"/>
        <end position="249"/>
    </location>
</feature>
<dbReference type="SUPFAM" id="SSF50156">
    <property type="entry name" value="PDZ domain-like"/>
    <property type="match status" value="1"/>
</dbReference>
<evidence type="ECO:0000256" key="4">
    <source>
        <dbReference type="ARBA" id="ARBA00022670"/>
    </source>
</evidence>
<dbReference type="InterPro" id="IPR036034">
    <property type="entry name" value="PDZ_sf"/>
</dbReference>
<evidence type="ECO:0000256" key="2">
    <source>
        <dbReference type="ARBA" id="ARBA00004141"/>
    </source>
</evidence>
<feature type="transmembrane region" description="Helical" evidence="12">
    <location>
        <begin position="6"/>
        <end position="26"/>
    </location>
</feature>
<dbReference type="Proteomes" id="UP001589575">
    <property type="component" value="Unassembled WGS sequence"/>
</dbReference>
<dbReference type="RefSeq" id="WP_378041457.1">
    <property type="nucleotide sequence ID" value="NZ_JBHLWH010000027.1"/>
</dbReference>
<evidence type="ECO:0000256" key="5">
    <source>
        <dbReference type="ARBA" id="ARBA00022692"/>
    </source>
</evidence>
<evidence type="ECO:0000259" key="14">
    <source>
        <dbReference type="Pfam" id="PF17820"/>
    </source>
</evidence>
<sequence length="460" mass="48678">MVTVEILWFIVGVLAVAVGIALSIALHEVGHLVPAKLFGVRVTQYMVGFGPTVFSRKKGETEYGVKAIPLGGYVSMVGMYPPEHPEQGERPRSASTGLFQQMASDARQMSAEELRPGDEKRTFISLPVWKRIVIMLGGPFMNLVIAFALTAILVTTTGVATATTTVSEVFKCVLPAAVQQERAAAGEAAGQGGTEACRPGDPAAPAFEAGLEPGDTITAFNGRPVDDWDELSSAIRERAGEPTSITWERDGAEQSGTITPKLTERPVADSSGRAQTNPDGSTQTEDVGFVGMGSEVQNVPQPITETFPVMGQQLKATADVVVVLPVKLWETAVAVFGPEERDPNGPMSVVGVGRIAGEAAALEDVPLADKASLLLSLVAGVNVALMVFNLIPLLPLDGGHVAGALWEALRRGWAKLTRRRDPGVFDIAKLLPLTYVVGIALLGMGLLLIVADIVDPIRIF</sequence>
<evidence type="ECO:0000256" key="6">
    <source>
        <dbReference type="ARBA" id="ARBA00022801"/>
    </source>
</evidence>
<evidence type="ECO:0000313" key="17">
    <source>
        <dbReference type="Proteomes" id="UP001589575"/>
    </source>
</evidence>
<evidence type="ECO:0000256" key="7">
    <source>
        <dbReference type="ARBA" id="ARBA00022833"/>
    </source>
</evidence>
<dbReference type="InterPro" id="IPR008915">
    <property type="entry name" value="Peptidase_M50"/>
</dbReference>
<organism evidence="15 17">
    <name type="scientific">Citricoccus parietis</name>
    <dbReference type="NCBI Taxonomy" id="592307"/>
    <lineage>
        <taxon>Bacteria</taxon>
        <taxon>Bacillati</taxon>
        <taxon>Actinomycetota</taxon>
        <taxon>Actinomycetes</taxon>
        <taxon>Micrococcales</taxon>
        <taxon>Micrococcaceae</taxon>
        <taxon>Citricoccus</taxon>
    </lineage>
</organism>
<comment type="caution">
    <text evidence="15">The sequence shown here is derived from an EMBL/GenBank/DDBJ whole genome shotgun (WGS) entry which is preliminary data.</text>
</comment>
<dbReference type="EMBL" id="JBHMFI010000002">
    <property type="protein sequence ID" value="MFB9074866.1"/>
    <property type="molecule type" value="Genomic_DNA"/>
</dbReference>
<keyword evidence="10 12" id="KW-0472">Membrane</keyword>
<keyword evidence="9 15" id="KW-0482">Metalloprotease</keyword>
<evidence type="ECO:0000256" key="9">
    <source>
        <dbReference type="ARBA" id="ARBA00023049"/>
    </source>
</evidence>
<comment type="subcellular location">
    <subcellularLocation>
        <location evidence="2">Membrane</location>
        <topology evidence="2">Multi-pass membrane protein</topology>
    </subcellularLocation>
</comment>
<comment type="cofactor">
    <cofactor evidence="1">
        <name>Zn(2+)</name>
        <dbReference type="ChEBI" id="CHEBI:29105"/>
    </cofactor>
</comment>
<dbReference type="PANTHER" id="PTHR42837">
    <property type="entry name" value="REGULATOR OF SIGMA-E PROTEASE RSEP"/>
    <property type="match status" value="1"/>
</dbReference>
<feature type="transmembrane region" description="Helical" evidence="12">
    <location>
        <begin position="383"/>
        <end position="409"/>
    </location>
</feature>
<gene>
    <name evidence="15" type="ORF">ACFFX0_24865</name>
    <name evidence="16" type="ORF">ACFFX0_28225</name>
</gene>
<feature type="region of interest" description="Disordered" evidence="11">
    <location>
        <begin position="185"/>
        <end position="225"/>
    </location>
</feature>
<keyword evidence="6" id="KW-0378">Hydrolase</keyword>
<protein>
    <submittedName>
        <fullName evidence="15">RIP metalloprotease</fullName>
    </submittedName>
</protein>
<comment type="similarity">
    <text evidence="3">Belongs to the peptidase M50B family.</text>
</comment>
<name>A0ABV5G5M0_9MICC</name>
<reference evidence="15 17" key="1">
    <citation type="submission" date="2024-09" db="EMBL/GenBank/DDBJ databases">
        <authorList>
            <person name="Sun Q."/>
            <person name="Mori K."/>
        </authorList>
    </citation>
    <scope>NUCLEOTIDE SEQUENCE [LARGE SCALE GENOMIC DNA]</scope>
    <source>
        <strain evidence="15 17">CCM 7609</strain>
    </source>
</reference>
<dbReference type="InterPro" id="IPR041489">
    <property type="entry name" value="PDZ_6"/>
</dbReference>
<dbReference type="Pfam" id="PF17820">
    <property type="entry name" value="PDZ_6"/>
    <property type="match status" value="1"/>
</dbReference>
<feature type="compositionally biased region" description="Polar residues" evidence="11">
    <location>
        <begin position="272"/>
        <end position="285"/>
    </location>
</feature>
<evidence type="ECO:0000256" key="8">
    <source>
        <dbReference type="ARBA" id="ARBA00022989"/>
    </source>
</evidence>
<keyword evidence="5 12" id="KW-0812">Transmembrane</keyword>
<keyword evidence="7" id="KW-0862">Zinc</keyword>
<evidence type="ECO:0000259" key="13">
    <source>
        <dbReference type="Pfam" id="PF02163"/>
    </source>
</evidence>
<dbReference type="CDD" id="cd06163">
    <property type="entry name" value="S2P-M50_PDZ_RseP-like"/>
    <property type="match status" value="1"/>
</dbReference>
<feature type="transmembrane region" description="Helical" evidence="12">
    <location>
        <begin position="430"/>
        <end position="451"/>
    </location>
</feature>
<evidence type="ECO:0000256" key="12">
    <source>
        <dbReference type="SAM" id="Phobius"/>
    </source>
</evidence>
<evidence type="ECO:0000256" key="10">
    <source>
        <dbReference type="ARBA" id="ARBA00023136"/>
    </source>
</evidence>
<dbReference type="CDD" id="cd23081">
    <property type="entry name" value="cpPDZ_EcRseP-like"/>
    <property type="match status" value="1"/>
</dbReference>
<keyword evidence="4" id="KW-0645">Protease</keyword>
<proteinExistence type="inferred from homology"/>
<evidence type="ECO:0000313" key="16">
    <source>
        <dbReference type="EMBL" id="MFB9074866.1"/>
    </source>
</evidence>
<evidence type="ECO:0000256" key="11">
    <source>
        <dbReference type="SAM" id="MobiDB-lite"/>
    </source>
</evidence>
<evidence type="ECO:0000313" key="15">
    <source>
        <dbReference type="EMBL" id="MFB9074251.1"/>
    </source>
</evidence>
<feature type="transmembrane region" description="Helical" evidence="12">
    <location>
        <begin position="132"/>
        <end position="154"/>
    </location>
</feature>
<evidence type="ECO:0000256" key="1">
    <source>
        <dbReference type="ARBA" id="ARBA00001947"/>
    </source>
</evidence>
<keyword evidence="17" id="KW-1185">Reference proteome</keyword>
<dbReference type="Gene3D" id="2.30.42.10">
    <property type="match status" value="1"/>
</dbReference>
<dbReference type="InterPro" id="IPR004387">
    <property type="entry name" value="Pept_M50_Zn"/>
</dbReference>
<dbReference type="GO" id="GO:0008237">
    <property type="term" value="F:metallopeptidase activity"/>
    <property type="evidence" value="ECO:0007669"/>
    <property type="project" value="UniProtKB-KW"/>
</dbReference>
<dbReference type="PANTHER" id="PTHR42837:SF2">
    <property type="entry name" value="MEMBRANE METALLOPROTEASE ARASP2, CHLOROPLASTIC-RELATED"/>
    <property type="match status" value="1"/>
</dbReference>
<feature type="domain" description="Peptidase M50" evidence="13">
    <location>
        <begin position="16"/>
        <end position="411"/>
    </location>
</feature>